<comment type="caution">
    <text evidence="1">The sequence shown here is derived from an EMBL/GenBank/DDBJ whole genome shotgun (WGS) entry which is preliminary data.</text>
</comment>
<proteinExistence type="predicted"/>
<organism evidence="1">
    <name type="scientific">bioreactor metagenome</name>
    <dbReference type="NCBI Taxonomy" id="1076179"/>
    <lineage>
        <taxon>unclassified sequences</taxon>
        <taxon>metagenomes</taxon>
        <taxon>ecological metagenomes</taxon>
    </lineage>
</organism>
<reference evidence="1" key="1">
    <citation type="submission" date="2019-08" db="EMBL/GenBank/DDBJ databases">
        <authorList>
            <person name="Kucharzyk K."/>
            <person name="Murdoch R.W."/>
            <person name="Higgins S."/>
            <person name="Loffler F."/>
        </authorList>
    </citation>
    <scope>NUCLEOTIDE SEQUENCE</scope>
</reference>
<dbReference type="AlphaFoldDB" id="A0A645B505"/>
<sequence>MSFIATDINLGISPEVFIFPTSLPYITDTMTNKNNSNGMIEFKNGDGIIP</sequence>
<protein>
    <submittedName>
        <fullName evidence="1">Uncharacterized protein</fullName>
    </submittedName>
</protein>
<dbReference type="EMBL" id="VSSQ01017823">
    <property type="protein sequence ID" value="MPM60477.1"/>
    <property type="molecule type" value="Genomic_DNA"/>
</dbReference>
<evidence type="ECO:0000313" key="1">
    <source>
        <dbReference type="EMBL" id="MPM60477.1"/>
    </source>
</evidence>
<accession>A0A645B505</accession>
<name>A0A645B505_9ZZZZ</name>
<gene>
    <name evidence="1" type="ORF">SDC9_107328</name>
</gene>